<dbReference type="InParanoid" id="D7TRD0"/>
<dbReference type="HOGENOM" id="CLU_2324979_0_0_1"/>
<evidence type="ECO:0000313" key="1">
    <source>
        <dbReference type="EMBL" id="CBI33053.3"/>
    </source>
</evidence>
<reference evidence="2" key="1">
    <citation type="journal article" date="2007" name="Nature">
        <title>The grapevine genome sequence suggests ancestral hexaploidization in major angiosperm phyla.</title>
        <authorList>
            <consortium name="The French-Italian Public Consortium for Grapevine Genome Characterization."/>
            <person name="Jaillon O."/>
            <person name="Aury J.-M."/>
            <person name="Noel B."/>
            <person name="Policriti A."/>
            <person name="Clepet C."/>
            <person name="Casagrande A."/>
            <person name="Choisne N."/>
            <person name="Aubourg S."/>
            <person name="Vitulo N."/>
            <person name="Jubin C."/>
            <person name="Vezzi A."/>
            <person name="Legeai F."/>
            <person name="Hugueney P."/>
            <person name="Dasilva C."/>
            <person name="Horner D."/>
            <person name="Mica E."/>
            <person name="Jublot D."/>
            <person name="Poulain J."/>
            <person name="Bruyere C."/>
            <person name="Billault A."/>
            <person name="Segurens B."/>
            <person name="Gouyvenoux M."/>
            <person name="Ugarte E."/>
            <person name="Cattonaro F."/>
            <person name="Anthouard V."/>
            <person name="Vico V."/>
            <person name="Del Fabbro C."/>
            <person name="Alaux M."/>
            <person name="Di Gaspero G."/>
            <person name="Dumas V."/>
            <person name="Felice N."/>
            <person name="Paillard S."/>
            <person name="Juman I."/>
            <person name="Moroldo M."/>
            <person name="Scalabrin S."/>
            <person name="Canaguier A."/>
            <person name="Le Clainche I."/>
            <person name="Malacrida G."/>
            <person name="Durand E."/>
            <person name="Pesole G."/>
            <person name="Laucou V."/>
            <person name="Chatelet P."/>
            <person name="Merdinoglu D."/>
            <person name="Delledonne M."/>
            <person name="Pezzotti M."/>
            <person name="Lecharny A."/>
            <person name="Scarpelli C."/>
            <person name="Artiguenave F."/>
            <person name="Pe M.E."/>
            <person name="Valle G."/>
            <person name="Morgante M."/>
            <person name="Caboche M."/>
            <person name="Adam-Blondon A.-F."/>
            <person name="Weissenbach J."/>
            <person name="Quetier F."/>
            <person name="Wincker P."/>
        </authorList>
    </citation>
    <scope>NUCLEOTIDE SEQUENCE [LARGE SCALE GENOMIC DNA]</scope>
    <source>
        <strain evidence="2">cv. Pinot noir / PN40024</strain>
    </source>
</reference>
<name>D7TRD0_VITVI</name>
<protein>
    <submittedName>
        <fullName evidence="1">Uncharacterized protein</fullName>
    </submittedName>
</protein>
<accession>D7TRD0</accession>
<dbReference type="EMBL" id="FN596017">
    <property type="protein sequence ID" value="CBI33053.3"/>
    <property type="molecule type" value="Genomic_DNA"/>
</dbReference>
<sequence length="99" mass="11520">MFKCILKRNTGEKPKWETRLLLSLSAQSWPSTWCSHPQPLFSAMTTTSPSWAGFPQDRHAMAQLQNGDWGKSHSRSRSLERYNKAPPIREWSLVHSFYK</sequence>
<dbReference type="Proteomes" id="UP000009183">
    <property type="component" value="Unassembled WGS sequence, unordered"/>
</dbReference>
<dbReference type="AlphaFoldDB" id="D7TRD0"/>
<organism evidence="1 2">
    <name type="scientific">Vitis vinifera</name>
    <name type="common">Grape</name>
    <dbReference type="NCBI Taxonomy" id="29760"/>
    <lineage>
        <taxon>Eukaryota</taxon>
        <taxon>Viridiplantae</taxon>
        <taxon>Streptophyta</taxon>
        <taxon>Embryophyta</taxon>
        <taxon>Tracheophyta</taxon>
        <taxon>Spermatophyta</taxon>
        <taxon>Magnoliopsida</taxon>
        <taxon>eudicotyledons</taxon>
        <taxon>Gunneridae</taxon>
        <taxon>Pentapetalae</taxon>
        <taxon>rosids</taxon>
        <taxon>Vitales</taxon>
        <taxon>Vitaceae</taxon>
        <taxon>Viteae</taxon>
        <taxon>Vitis</taxon>
    </lineage>
</organism>
<keyword evidence="2" id="KW-1185">Reference proteome</keyword>
<gene>
    <name evidence="1" type="ORF">VIT_00s0231g00090</name>
</gene>
<proteinExistence type="predicted"/>
<evidence type="ECO:0000313" key="2">
    <source>
        <dbReference type="Proteomes" id="UP000009183"/>
    </source>
</evidence>
<dbReference type="PaxDb" id="29760-VIT_00s0231g00090.t01"/>